<dbReference type="FunFam" id="3.30.70.270:FF:000001">
    <property type="entry name" value="Diguanylate cyclase domain protein"/>
    <property type="match status" value="1"/>
</dbReference>
<dbReference type="Pfam" id="PF00990">
    <property type="entry name" value="GGDEF"/>
    <property type="match status" value="1"/>
</dbReference>
<dbReference type="SUPFAM" id="SSF55073">
    <property type="entry name" value="Nucleotide cyclase"/>
    <property type="match status" value="1"/>
</dbReference>
<dbReference type="InterPro" id="IPR043128">
    <property type="entry name" value="Rev_trsase/Diguanyl_cyclase"/>
</dbReference>
<evidence type="ECO:0000313" key="5">
    <source>
        <dbReference type="EMBL" id="SMY07393.1"/>
    </source>
</evidence>
<dbReference type="SMART" id="SM00267">
    <property type="entry name" value="GGDEF"/>
    <property type="match status" value="1"/>
</dbReference>
<protein>
    <recommendedName>
        <fullName evidence="1">diguanylate cyclase</fullName>
        <ecNumber evidence="1">2.7.7.65</ecNumber>
    </recommendedName>
</protein>
<dbReference type="InterPro" id="IPR029787">
    <property type="entry name" value="Nucleotide_cyclase"/>
</dbReference>
<evidence type="ECO:0000259" key="4">
    <source>
        <dbReference type="PROSITE" id="PS50887"/>
    </source>
</evidence>
<dbReference type="CDD" id="cd01949">
    <property type="entry name" value="GGDEF"/>
    <property type="match status" value="1"/>
</dbReference>
<feature type="domain" description="GGDEF" evidence="4">
    <location>
        <begin position="118"/>
        <end position="249"/>
    </location>
</feature>
<keyword evidence="3" id="KW-0812">Transmembrane</keyword>
<evidence type="ECO:0000256" key="1">
    <source>
        <dbReference type="ARBA" id="ARBA00012528"/>
    </source>
</evidence>
<dbReference type="NCBIfam" id="TIGR00254">
    <property type="entry name" value="GGDEF"/>
    <property type="match status" value="1"/>
</dbReference>
<dbReference type="OrthoDB" id="9812260at2"/>
<dbReference type="InterPro" id="IPR050469">
    <property type="entry name" value="Diguanylate_Cyclase"/>
</dbReference>
<keyword evidence="6" id="KW-1185">Reference proteome</keyword>
<dbReference type="InterPro" id="IPR000160">
    <property type="entry name" value="GGDEF_dom"/>
</dbReference>
<keyword evidence="5" id="KW-0548">Nucleotidyltransferase</keyword>
<dbReference type="GO" id="GO:0043709">
    <property type="term" value="P:cell adhesion involved in single-species biofilm formation"/>
    <property type="evidence" value="ECO:0007669"/>
    <property type="project" value="TreeGrafter"/>
</dbReference>
<evidence type="ECO:0000256" key="3">
    <source>
        <dbReference type="SAM" id="Phobius"/>
    </source>
</evidence>
<dbReference type="AlphaFoldDB" id="A0A238LCW3"/>
<name>A0A238LCW3_9RHOB</name>
<keyword evidence="5" id="KW-0808">Transferase</keyword>
<dbReference type="GO" id="GO:0052621">
    <property type="term" value="F:diguanylate cyclase activity"/>
    <property type="evidence" value="ECO:0007669"/>
    <property type="project" value="UniProtKB-EC"/>
</dbReference>
<evidence type="ECO:0000256" key="2">
    <source>
        <dbReference type="ARBA" id="ARBA00034247"/>
    </source>
</evidence>
<accession>A0A238LCW3</accession>
<keyword evidence="3" id="KW-0472">Membrane</keyword>
<dbReference type="EMBL" id="FXZK01000002">
    <property type="protein sequence ID" value="SMY07393.1"/>
    <property type="molecule type" value="Genomic_DNA"/>
</dbReference>
<proteinExistence type="predicted"/>
<dbReference type="Gene3D" id="3.30.70.270">
    <property type="match status" value="1"/>
</dbReference>
<dbReference type="Proteomes" id="UP000201613">
    <property type="component" value="Unassembled WGS sequence"/>
</dbReference>
<organism evidence="5 6">
    <name type="scientific">Flavimaricola marinus</name>
    <dbReference type="NCBI Taxonomy" id="1819565"/>
    <lineage>
        <taxon>Bacteria</taxon>
        <taxon>Pseudomonadati</taxon>
        <taxon>Pseudomonadota</taxon>
        <taxon>Alphaproteobacteria</taxon>
        <taxon>Rhodobacterales</taxon>
        <taxon>Paracoccaceae</taxon>
        <taxon>Flavimaricola</taxon>
    </lineage>
</organism>
<dbReference type="EC" id="2.7.7.65" evidence="1"/>
<dbReference type="GO" id="GO:0005886">
    <property type="term" value="C:plasma membrane"/>
    <property type="evidence" value="ECO:0007669"/>
    <property type="project" value="TreeGrafter"/>
</dbReference>
<reference evidence="5 6" key="1">
    <citation type="submission" date="2017-05" db="EMBL/GenBank/DDBJ databases">
        <authorList>
            <person name="Song R."/>
            <person name="Chenine A.L."/>
            <person name="Ruprecht R.M."/>
        </authorList>
    </citation>
    <scope>NUCLEOTIDE SEQUENCE [LARGE SCALE GENOMIC DNA]</scope>
    <source>
        <strain evidence="5 6">CECT 8899</strain>
    </source>
</reference>
<gene>
    <name evidence="5" type="primary">ydaM</name>
    <name evidence="5" type="ORF">LOM8899_01528</name>
</gene>
<dbReference type="PANTHER" id="PTHR45138">
    <property type="entry name" value="REGULATORY COMPONENTS OF SENSORY TRANSDUCTION SYSTEM"/>
    <property type="match status" value="1"/>
</dbReference>
<keyword evidence="3" id="KW-1133">Transmembrane helix</keyword>
<dbReference type="RefSeq" id="WP_093991598.1">
    <property type="nucleotide sequence ID" value="NZ_FXZK01000002.1"/>
</dbReference>
<comment type="catalytic activity">
    <reaction evidence="2">
        <text>2 GTP = 3',3'-c-di-GMP + 2 diphosphate</text>
        <dbReference type="Rhea" id="RHEA:24898"/>
        <dbReference type="ChEBI" id="CHEBI:33019"/>
        <dbReference type="ChEBI" id="CHEBI:37565"/>
        <dbReference type="ChEBI" id="CHEBI:58805"/>
        <dbReference type="EC" id="2.7.7.65"/>
    </reaction>
</comment>
<dbReference type="GO" id="GO:1902201">
    <property type="term" value="P:negative regulation of bacterial-type flagellum-dependent cell motility"/>
    <property type="evidence" value="ECO:0007669"/>
    <property type="project" value="TreeGrafter"/>
</dbReference>
<dbReference type="PROSITE" id="PS50887">
    <property type="entry name" value="GGDEF"/>
    <property type="match status" value="1"/>
</dbReference>
<evidence type="ECO:0000313" key="6">
    <source>
        <dbReference type="Proteomes" id="UP000201613"/>
    </source>
</evidence>
<feature type="transmembrane region" description="Helical" evidence="3">
    <location>
        <begin position="28"/>
        <end position="50"/>
    </location>
</feature>
<dbReference type="PANTHER" id="PTHR45138:SF9">
    <property type="entry name" value="DIGUANYLATE CYCLASE DGCM-RELATED"/>
    <property type="match status" value="1"/>
</dbReference>
<feature type="transmembrane region" description="Helical" evidence="3">
    <location>
        <begin position="57"/>
        <end position="78"/>
    </location>
</feature>
<sequence length="259" mass="28550">MTRHAKLISALIALMALRKPRDYLTKPLGFCAVASINAHIAEYLIFGGWIMGPVERIGITTMAAAPFMALVFYVVTYLDRLQLSLGEQAATDPLTGLPNRRAFMKRTQARLDILDEAPRGVILLIDADHFKRVNDNWGHQVGDECLMAMAERMRTVLRTGDMLARIGGEEFAAYLPSTTLEEAVRIGSPLCTPITVIPTEPPGRLRLTLSVGASEVRPEMTLSEAMHLADLALYRAKDEGRARLVPWDGRVRPGEGRAA</sequence>